<feature type="region of interest" description="Disordered" evidence="1">
    <location>
        <begin position="1"/>
        <end position="64"/>
    </location>
</feature>
<gene>
    <name evidence="2" type="ORF">H2201_003631</name>
</gene>
<feature type="compositionally biased region" description="Polar residues" evidence="1">
    <location>
        <begin position="171"/>
        <end position="190"/>
    </location>
</feature>
<protein>
    <submittedName>
        <fullName evidence="2">Uncharacterized protein</fullName>
    </submittedName>
</protein>
<evidence type="ECO:0000313" key="2">
    <source>
        <dbReference type="EMBL" id="KAJ9666197.1"/>
    </source>
</evidence>
<reference evidence="2" key="1">
    <citation type="submission" date="2022-10" db="EMBL/GenBank/DDBJ databases">
        <title>Culturing micro-colonial fungi from biological soil crusts in the Mojave desert and describing Neophaeococcomyces mojavensis, and introducing the new genera and species Taxawa tesnikishii.</title>
        <authorList>
            <person name="Kurbessoian T."/>
            <person name="Stajich J.E."/>
        </authorList>
    </citation>
    <scope>NUCLEOTIDE SEQUENCE</scope>
    <source>
        <strain evidence="2">TK_1</strain>
    </source>
</reference>
<feature type="region of interest" description="Disordered" evidence="1">
    <location>
        <begin position="274"/>
        <end position="305"/>
    </location>
</feature>
<organism evidence="2 3">
    <name type="scientific">Coniosporium apollinis</name>
    <dbReference type="NCBI Taxonomy" id="61459"/>
    <lineage>
        <taxon>Eukaryota</taxon>
        <taxon>Fungi</taxon>
        <taxon>Dikarya</taxon>
        <taxon>Ascomycota</taxon>
        <taxon>Pezizomycotina</taxon>
        <taxon>Dothideomycetes</taxon>
        <taxon>Dothideomycetes incertae sedis</taxon>
        <taxon>Coniosporium</taxon>
    </lineage>
</organism>
<name>A0ABQ9NUX2_9PEZI</name>
<evidence type="ECO:0000256" key="1">
    <source>
        <dbReference type="SAM" id="MobiDB-lite"/>
    </source>
</evidence>
<feature type="compositionally biased region" description="Polar residues" evidence="1">
    <location>
        <begin position="286"/>
        <end position="301"/>
    </location>
</feature>
<feature type="region of interest" description="Disordered" evidence="1">
    <location>
        <begin position="168"/>
        <end position="192"/>
    </location>
</feature>
<evidence type="ECO:0000313" key="3">
    <source>
        <dbReference type="Proteomes" id="UP001172684"/>
    </source>
</evidence>
<comment type="caution">
    <text evidence="2">The sequence shown here is derived from an EMBL/GenBank/DDBJ whole genome shotgun (WGS) entry which is preliminary data.</text>
</comment>
<sequence>MNQPVPPRRSPRVAEYQARLRSQSDDSTEDLEGGSPALRQEPRATVPKKSATPAKHKPKDHDPIADAMRRYQEQVEQNREKEQAMLEQVFRLAAKKNQRPAGRCIRQHRSEWDGASNEQGSCNICHLDSSIHWRCQYCKALVCRTFSQPGRTIRLLSTVANAAALNKRGTAEQNSSVGTSPESAIPTNQPSERREVVIVDLRADYESDTEEKASVINSWDKEVRDQLTAVITQRRRENPQLNALFYRFDDGKATPDQVSYLQDYVIELRKSLKPASQLATPPDTPPQKQGNFGVQKNISEGTSKKRAATIIDLSDDEEPLAKRHRPLQSSKALQQRLKFLPPQTPGSRRKSDATLQLMATPKVFPFGSGLVDPEDEPIVPNARIKKMVTPTRPHFHFGAARLQKEASSS</sequence>
<accession>A0ABQ9NUX2</accession>
<dbReference type="EMBL" id="JAPDRL010000021">
    <property type="protein sequence ID" value="KAJ9666197.1"/>
    <property type="molecule type" value="Genomic_DNA"/>
</dbReference>
<keyword evidence="3" id="KW-1185">Reference proteome</keyword>
<dbReference type="Proteomes" id="UP001172684">
    <property type="component" value="Unassembled WGS sequence"/>
</dbReference>
<proteinExistence type="predicted"/>